<feature type="domain" description="OB" evidence="13">
    <location>
        <begin position="184"/>
        <end position="257"/>
    </location>
</feature>
<dbReference type="InterPro" id="IPR012340">
    <property type="entry name" value="NA-bd_OB-fold"/>
</dbReference>
<gene>
    <name evidence="17" type="ORF">PPYR_10349</name>
</gene>
<feature type="domain" description="Replication factor A C-terminal" evidence="15">
    <location>
        <begin position="448"/>
        <end position="593"/>
    </location>
</feature>
<dbReference type="NCBIfam" id="TIGR00617">
    <property type="entry name" value="rpa1"/>
    <property type="match status" value="1"/>
</dbReference>
<comment type="subcellular location">
    <subcellularLocation>
        <location evidence="1 11">Nucleus</location>
    </subcellularLocation>
</comment>
<evidence type="ECO:0000256" key="5">
    <source>
        <dbReference type="ARBA" id="ARBA00022771"/>
    </source>
</evidence>
<keyword evidence="3 11" id="KW-0235">DNA replication</keyword>
<evidence type="ECO:0000256" key="7">
    <source>
        <dbReference type="ARBA" id="ARBA00023125"/>
    </source>
</evidence>
<evidence type="ECO:0000313" key="18">
    <source>
        <dbReference type="Proteomes" id="UP000327044"/>
    </source>
</evidence>
<dbReference type="CDD" id="cd04476">
    <property type="entry name" value="RPA1_DBD_C"/>
    <property type="match status" value="1"/>
</dbReference>
<evidence type="ECO:0000256" key="10">
    <source>
        <dbReference type="ARBA" id="ARBA00062035"/>
    </source>
</evidence>
<feature type="compositionally biased region" description="Low complexity" evidence="12">
    <location>
        <begin position="140"/>
        <end position="149"/>
    </location>
</feature>
<dbReference type="CDD" id="cd04474">
    <property type="entry name" value="RPA1_DBD_A"/>
    <property type="match status" value="1"/>
</dbReference>
<dbReference type="InterPro" id="IPR047192">
    <property type="entry name" value="Euk_RPA1_DBD_C"/>
</dbReference>
<comment type="subunit">
    <text evidence="10 11">Component of the heterotrimeric canonical replication protein A complex (RPA).</text>
</comment>
<dbReference type="FunFam" id="2.40.50.140:FF:000117">
    <property type="entry name" value="Replication protein A subunit"/>
    <property type="match status" value="1"/>
</dbReference>
<dbReference type="FunFam" id="2.40.50.140:FF:000064">
    <property type="entry name" value="Replication protein A subunit"/>
    <property type="match status" value="1"/>
</dbReference>
<evidence type="ECO:0000259" key="16">
    <source>
        <dbReference type="Pfam" id="PF16900"/>
    </source>
</evidence>
<dbReference type="InterPro" id="IPR004365">
    <property type="entry name" value="NA-bd_OB_tRNA"/>
</dbReference>
<dbReference type="GO" id="GO:0006260">
    <property type="term" value="P:DNA replication"/>
    <property type="evidence" value="ECO:0007669"/>
    <property type="project" value="UniProtKB-KW"/>
</dbReference>
<dbReference type="Gene3D" id="2.20.25.10">
    <property type="match status" value="1"/>
</dbReference>
<evidence type="ECO:0000256" key="2">
    <source>
        <dbReference type="ARBA" id="ARBA00005690"/>
    </source>
</evidence>
<feature type="compositionally biased region" description="Polar residues" evidence="12">
    <location>
        <begin position="150"/>
        <end position="162"/>
    </location>
</feature>
<accession>A0A5N4AGE9</accession>
<dbReference type="PANTHER" id="PTHR47165:SF4">
    <property type="entry name" value="OS03G0429900 PROTEIN"/>
    <property type="match status" value="1"/>
</dbReference>
<evidence type="ECO:0000256" key="9">
    <source>
        <dbReference type="ARBA" id="ARBA00058595"/>
    </source>
</evidence>
<evidence type="ECO:0000256" key="3">
    <source>
        <dbReference type="ARBA" id="ARBA00022705"/>
    </source>
</evidence>
<dbReference type="PANTHER" id="PTHR47165">
    <property type="entry name" value="OS03G0429900 PROTEIN"/>
    <property type="match status" value="1"/>
</dbReference>
<organism evidence="17 18">
    <name type="scientific">Photinus pyralis</name>
    <name type="common">Common eastern firefly</name>
    <name type="synonym">Lampyris pyralis</name>
    <dbReference type="NCBI Taxonomy" id="7054"/>
    <lineage>
        <taxon>Eukaryota</taxon>
        <taxon>Metazoa</taxon>
        <taxon>Ecdysozoa</taxon>
        <taxon>Arthropoda</taxon>
        <taxon>Hexapoda</taxon>
        <taxon>Insecta</taxon>
        <taxon>Pterygota</taxon>
        <taxon>Neoptera</taxon>
        <taxon>Endopterygota</taxon>
        <taxon>Coleoptera</taxon>
        <taxon>Polyphaga</taxon>
        <taxon>Elateriformia</taxon>
        <taxon>Elateroidea</taxon>
        <taxon>Lampyridae</taxon>
        <taxon>Lampyrinae</taxon>
        <taxon>Photinus</taxon>
    </lineage>
</organism>
<dbReference type="AlphaFoldDB" id="A0A5N4AGE9"/>
<dbReference type="GO" id="GO:0006281">
    <property type="term" value="P:DNA repair"/>
    <property type="evidence" value="ECO:0007669"/>
    <property type="project" value="InterPro"/>
</dbReference>
<keyword evidence="4 11" id="KW-0479">Metal-binding</keyword>
<dbReference type="FunFam" id="2.40.50.140:FF:000041">
    <property type="entry name" value="Replication protein A subunit"/>
    <property type="match status" value="1"/>
</dbReference>
<comment type="caution">
    <text evidence="17">The sequence shown here is derived from an EMBL/GenBank/DDBJ whole genome shotgun (WGS) entry which is preliminary data.</text>
</comment>
<dbReference type="GO" id="GO:0005634">
    <property type="term" value="C:nucleus"/>
    <property type="evidence" value="ECO:0007669"/>
    <property type="project" value="UniProtKB-SubCell"/>
</dbReference>
<comment type="function">
    <text evidence="9 11">As part of the heterotrimeric replication protein A complex (RPA/RP-A), binds and stabilizes single-stranded DNA intermediates, that form during DNA replication or upon DNA stress. It prevents their reannealing and in parallel, recruits and activates different proteins and complexes involved in DNA metabolism. Thereby, it plays an essential role both in DNA replication and the cellular response to DNA damage.</text>
</comment>
<dbReference type="Pfam" id="PF08646">
    <property type="entry name" value="Rep_fac-A_C"/>
    <property type="match status" value="1"/>
</dbReference>
<evidence type="ECO:0000313" key="17">
    <source>
        <dbReference type="EMBL" id="KAB0796288.1"/>
    </source>
</evidence>
<dbReference type="EMBL" id="VVIM01000007">
    <property type="protein sequence ID" value="KAB0796288.1"/>
    <property type="molecule type" value="Genomic_DNA"/>
</dbReference>
<feature type="domain" description="Replication protein A OB" evidence="16">
    <location>
        <begin position="293"/>
        <end position="391"/>
    </location>
</feature>
<dbReference type="Gene3D" id="2.40.50.140">
    <property type="entry name" value="Nucleic acid-binding proteins"/>
    <property type="match status" value="4"/>
</dbReference>
<keyword evidence="6 11" id="KW-0862">Zinc</keyword>
<dbReference type="CDD" id="cd04475">
    <property type="entry name" value="RPA1_DBD_B"/>
    <property type="match status" value="1"/>
</dbReference>
<dbReference type="Pfam" id="PF01336">
    <property type="entry name" value="tRNA_anti-codon"/>
    <property type="match status" value="1"/>
</dbReference>
<comment type="similarity">
    <text evidence="2 11">Belongs to the replication factor A protein 1 family.</text>
</comment>
<evidence type="ECO:0000256" key="11">
    <source>
        <dbReference type="RuleBase" id="RU364130"/>
    </source>
</evidence>
<keyword evidence="8 11" id="KW-0539">Nucleus</keyword>
<evidence type="ECO:0000256" key="6">
    <source>
        <dbReference type="ARBA" id="ARBA00022833"/>
    </source>
</evidence>
<feature type="region of interest" description="Disordered" evidence="12">
    <location>
        <begin position="113"/>
        <end position="162"/>
    </location>
</feature>
<dbReference type="InterPro" id="IPR013955">
    <property type="entry name" value="Rep_factor-A_C"/>
</dbReference>
<name>A0A5N4AGE9_PHOPY</name>
<evidence type="ECO:0000256" key="4">
    <source>
        <dbReference type="ARBA" id="ARBA00022723"/>
    </source>
</evidence>
<dbReference type="FunCoup" id="A0A5N4AGE9">
    <property type="interactions" value="2330"/>
</dbReference>
<dbReference type="SUPFAM" id="SSF50249">
    <property type="entry name" value="Nucleic acid-binding proteins"/>
    <property type="match status" value="4"/>
</dbReference>
<feature type="domain" description="Replication factor-A protein 1 N-terminal" evidence="14">
    <location>
        <begin position="7"/>
        <end position="110"/>
    </location>
</feature>
<evidence type="ECO:0000259" key="15">
    <source>
        <dbReference type="Pfam" id="PF08646"/>
    </source>
</evidence>
<sequence length="602" mass="67248">MADKYQLSEGSLRVIMSGGKVEDAIMQVLGTKRIASGSSSDKERYRLLLSDGKYLISFAMLTTQNNDKIVNGELSDNSIIKIKKYITSVINNVGKVNKRVLVILEMETLVPGHKSSKIGSPEQLPEDDSEPLPSETKNNTVSSSTSSTVPQVNGSHRNDTDVNMSMQDQLTHPISSLSPYQNKWVIKARVSNKSSIRTWSNSRGEGKLFNMDLIDESGEIRATAFRDLVDKFYDLIEVDKVYYISKCQLKIANKQFSNLNNDYEMTFTPDTIVQECHDVVDSIPQTRYDFISIDKIAHIEVDTMIDVIGVCKSASDVQMFQARSTGRDLKKRELTLVDQSNNSIALTLWGTEAETFDSASQPVIVIKGARVSQFGGGKTLSTNASTVMKINPDIPEAHRLRGWFDNEGISKTTVNISARSEGGGSQTQWINVKDVQEMGMGQGDKGDYFQVVGTILLYRSENGIYKACPKEDCKKKAADQGNGMYRCDKCNREYPNFKYLLLGSANIADWSGNIWLSLFSSEAEKVLGMSSQAVGEAIENDSQALVEIADKAHFKEFIFKCRSKMENYNDENRLKTVALRVDPVNYKEYNSYLISQINELLN</sequence>
<evidence type="ECO:0000256" key="12">
    <source>
        <dbReference type="SAM" id="MobiDB-lite"/>
    </source>
</evidence>
<dbReference type="FunFam" id="2.40.50.140:FF:000090">
    <property type="entry name" value="Replication protein A subunit"/>
    <property type="match status" value="1"/>
</dbReference>
<dbReference type="Proteomes" id="UP000327044">
    <property type="component" value="Unassembled WGS sequence"/>
</dbReference>
<evidence type="ECO:0000256" key="8">
    <source>
        <dbReference type="ARBA" id="ARBA00023242"/>
    </source>
</evidence>
<dbReference type="InterPro" id="IPR007199">
    <property type="entry name" value="Rep_factor-A_N"/>
</dbReference>
<dbReference type="GO" id="GO:0008270">
    <property type="term" value="F:zinc ion binding"/>
    <property type="evidence" value="ECO:0007669"/>
    <property type="project" value="UniProtKB-KW"/>
</dbReference>
<reference evidence="17 18" key="1">
    <citation type="journal article" date="2018" name="Elife">
        <title>Firefly genomes illuminate parallel origins of bioluminescence in beetles.</title>
        <authorList>
            <person name="Fallon T.R."/>
            <person name="Lower S.E."/>
            <person name="Chang C.H."/>
            <person name="Bessho-Uehara M."/>
            <person name="Martin G.J."/>
            <person name="Bewick A.J."/>
            <person name="Behringer M."/>
            <person name="Debat H.J."/>
            <person name="Wong I."/>
            <person name="Day J.C."/>
            <person name="Suvorov A."/>
            <person name="Silva C.J."/>
            <person name="Stanger-Hall K.F."/>
            <person name="Hall D.W."/>
            <person name="Schmitz R.J."/>
            <person name="Nelson D.R."/>
            <person name="Lewis S.M."/>
            <person name="Shigenobu S."/>
            <person name="Bybee S.M."/>
            <person name="Larracuente A.M."/>
            <person name="Oba Y."/>
            <person name="Weng J.K."/>
        </authorList>
    </citation>
    <scope>NUCLEOTIDE SEQUENCE [LARGE SCALE GENOMIC DNA]</scope>
    <source>
        <strain evidence="17">1611_PpyrPB1</strain>
        <tissue evidence="17">Whole body</tissue>
    </source>
</reference>
<keyword evidence="7 11" id="KW-0238">DNA-binding</keyword>
<dbReference type="GO" id="GO:0003677">
    <property type="term" value="F:DNA binding"/>
    <property type="evidence" value="ECO:0007669"/>
    <property type="project" value="UniProtKB-KW"/>
</dbReference>
<dbReference type="CDD" id="cd04477">
    <property type="entry name" value="RPA1N"/>
    <property type="match status" value="1"/>
</dbReference>
<keyword evidence="18" id="KW-1185">Reference proteome</keyword>
<keyword evidence="5 11" id="KW-0863">Zinc-finger</keyword>
<evidence type="ECO:0000256" key="1">
    <source>
        <dbReference type="ARBA" id="ARBA00004123"/>
    </source>
</evidence>
<dbReference type="OrthoDB" id="1751331at2759"/>
<dbReference type="InParanoid" id="A0A5N4AGE9"/>
<evidence type="ECO:0000259" key="13">
    <source>
        <dbReference type="Pfam" id="PF01336"/>
    </source>
</evidence>
<dbReference type="InterPro" id="IPR004591">
    <property type="entry name" value="Rfa1"/>
</dbReference>
<proteinExistence type="inferred from homology"/>
<dbReference type="Pfam" id="PF16900">
    <property type="entry name" value="REPA_OB_2"/>
    <property type="match status" value="1"/>
</dbReference>
<protein>
    <recommendedName>
        <fullName evidence="11">Replication protein A subunit</fullName>
    </recommendedName>
</protein>
<dbReference type="Pfam" id="PF04057">
    <property type="entry name" value="Rep-A_N"/>
    <property type="match status" value="1"/>
</dbReference>
<dbReference type="InterPro" id="IPR031657">
    <property type="entry name" value="REPA_OB_2"/>
</dbReference>
<dbReference type="GO" id="GO:0006310">
    <property type="term" value="P:DNA recombination"/>
    <property type="evidence" value="ECO:0007669"/>
    <property type="project" value="InterPro"/>
</dbReference>
<evidence type="ECO:0000259" key="14">
    <source>
        <dbReference type="Pfam" id="PF04057"/>
    </source>
</evidence>